<evidence type="ECO:0000313" key="2">
    <source>
        <dbReference type="Proteomes" id="UP000799440"/>
    </source>
</evidence>
<dbReference type="OrthoDB" id="2378324at2759"/>
<dbReference type="PANTHER" id="PTHR35569:SF1">
    <property type="entry name" value="CYANAMIDE HYDRATASE DDI2-RELATED"/>
    <property type="match status" value="1"/>
</dbReference>
<dbReference type="EMBL" id="MU006592">
    <property type="protein sequence ID" value="KAF2743987.1"/>
    <property type="molecule type" value="Genomic_DNA"/>
</dbReference>
<sequence length="234" mass="26494">MPPQSQVIAGVTVPDTPLITKAIAFARQHLPDQAYNHVMRSWLTCHLLVTRLPSEVQQQIDTELYAIAIILHDLGWSKSAELISKDKCFEVDGANCAREFVKREGNPAEWDKHRLQLLWDVIALHTTPGIGAHKEIEVALACGGIMTELLGPEVARGNMGEVITVTGEEMKRIAEEFPREGLREYLKDTICGFCREKPQTTYWNFQSGYGEEFVEGYNLEGKRMVDVMLKYMKE</sequence>
<dbReference type="AlphaFoldDB" id="A0A6A6V476"/>
<reference evidence="1" key="1">
    <citation type="journal article" date="2020" name="Stud. Mycol.">
        <title>101 Dothideomycetes genomes: a test case for predicting lifestyles and emergence of pathogens.</title>
        <authorList>
            <person name="Haridas S."/>
            <person name="Albert R."/>
            <person name="Binder M."/>
            <person name="Bloem J."/>
            <person name="Labutti K."/>
            <person name="Salamov A."/>
            <person name="Andreopoulos B."/>
            <person name="Baker S."/>
            <person name="Barry K."/>
            <person name="Bills G."/>
            <person name="Bluhm B."/>
            <person name="Cannon C."/>
            <person name="Castanera R."/>
            <person name="Culley D."/>
            <person name="Daum C."/>
            <person name="Ezra D."/>
            <person name="Gonzalez J."/>
            <person name="Henrissat B."/>
            <person name="Kuo A."/>
            <person name="Liang C."/>
            <person name="Lipzen A."/>
            <person name="Lutzoni F."/>
            <person name="Magnuson J."/>
            <person name="Mondo S."/>
            <person name="Nolan M."/>
            <person name="Ohm R."/>
            <person name="Pangilinan J."/>
            <person name="Park H.-J."/>
            <person name="Ramirez L."/>
            <person name="Alfaro M."/>
            <person name="Sun H."/>
            <person name="Tritt A."/>
            <person name="Yoshinaga Y."/>
            <person name="Zwiers L.-H."/>
            <person name="Turgeon B."/>
            <person name="Goodwin S."/>
            <person name="Spatafora J."/>
            <person name="Crous P."/>
            <person name="Grigoriev I."/>
        </authorList>
    </citation>
    <scope>NUCLEOTIDE SEQUENCE</scope>
    <source>
        <strain evidence="1">CBS 119925</strain>
    </source>
</reference>
<organism evidence="1 2">
    <name type="scientific">Sporormia fimetaria CBS 119925</name>
    <dbReference type="NCBI Taxonomy" id="1340428"/>
    <lineage>
        <taxon>Eukaryota</taxon>
        <taxon>Fungi</taxon>
        <taxon>Dikarya</taxon>
        <taxon>Ascomycota</taxon>
        <taxon>Pezizomycotina</taxon>
        <taxon>Dothideomycetes</taxon>
        <taxon>Pleosporomycetidae</taxon>
        <taxon>Pleosporales</taxon>
        <taxon>Sporormiaceae</taxon>
        <taxon>Sporormia</taxon>
    </lineage>
</organism>
<gene>
    <name evidence="1" type="ORF">M011DRAFT_461237</name>
</gene>
<evidence type="ECO:0000313" key="1">
    <source>
        <dbReference type="EMBL" id="KAF2743987.1"/>
    </source>
</evidence>
<dbReference type="SUPFAM" id="SSF109604">
    <property type="entry name" value="HD-domain/PDEase-like"/>
    <property type="match status" value="1"/>
</dbReference>
<accession>A0A6A6V476</accession>
<dbReference type="Gene3D" id="1.10.3210.10">
    <property type="entry name" value="Hypothetical protein af1432"/>
    <property type="match status" value="1"/>
</dbReference>
<dbReference type="PANTHER" id="PTHR35569">
    <property type="entry name" value="CYANAMIDE HYDRATASE DDI2-RELATED"/>
    <property type="match status" value="1"/>
</dbReference>
<protein>
    <recommendedName>
        <fullName evidence="3">HD domain-containing protein</fullName>
    </recommendedName>
</protein>
<evidence type="ECO:0008006" key="3">
    <source>
        <dbReference type="Google" id="ProtNLM"/>
    </source>
</evidence>
<keyword evidence="2" id="KW-1185">Reference proteome</keyword>
<name>A0A6A6V476_9PLEO</name>
<proteinExistence type="predicted"/>
<dbReference type="Proteomes" id="UP000799440">
    <property type="component" value="Unassembled WGS sequence"/>
</dbReference>